<feature type="region of interest" description="Disordered" evidence="1">
    <location>
        <begin position="1"/>
        <end position="178"/>
    </location>
</feature>
<reference evidence="3" key="1">
    <citation type="submission" date="2016-11" db="UniProtKB">
        <authorList>
            <consortium name="WormBaseParasite"/>
        </authorList>
    </citation>
    <scope>IDENTIFICATION</scope>
</reference>
<evidence type="ECO:0000256" key="1">
    <source>
        <dbReference type="SAM" id="MobiDB-lite"/>
    </source>
</evidence>
<dbReference type="WBParaSite" id="maker-unitig_12333-snap-gene-0.2-mRNA-1">
    <property type="protein sequence ID" value="maker-unitig_12333-snap-gene-0.2-mRNA-1"/>
    <property type="gene ID" value="maker-unitig_12333-snap-gene-0.2"/>
</dbReference>
<evidence type="ECO:0000313" key="2">
    <source>
        <dbReference type="Proteomes" id="UP000095280"/>
    </source>
</evidence>
<keyword evidence="2" id="KW-1185">Reference proteome</keyword>
<protein>
    <submittedName>
        <fullName evidence="3">Ricin B-type lectin domain-containing protein</fullName>
    </submittedName>
</protein>
<accession>A0A1I8F1L1</accession>
<feature type="compositionally biased region" description="Basic and acidic residues" evidence="1">
    <location>
        <begin position="68"/>
        <end position="82"/>
    </location>
</feature>
<dbReference type="AlphaFoldDB" id="A0A1I8F1L1"/>
<evidence type="ECO:0000313" key="3">
    <source>
        <dbReference type="WBParaSite" id="maker-unitig_12333-snap-gene-0.2-mRNA-1"/>
    </source>
</evidence>
<organism evidence="2 3">
    <name type="scientific">Macrostomum lignano</name>
    <dbReference type="NCBI Taxonomy" id="282301"/>
    <lineage>
        <taxon>Eukaryota</taxon>
        <taxon>Metazoa</taxon>
        <taxon>Spiralia</taxon>
        <taxon>Lophotrochozoa</taxon>
        <taxon>Platyhelminthes</taxon>
        <taxon>Rhabditophora</taxon>
        <taxon>Macrostomorpha</taxon>
        <taxon>Macrostomida</taxon>
        <taxon>Macrostomidae</taxon>
        <taxon>Macrostomum</taxon>
    </lineage>
</organism>
<feature type="compositionally biased region" description="Acidic residues" evidence="1">
    <location>
        <begin position="85"/>
        <end position="111"/>
    </location>
</feature>
<feature type="compositionally biased region" description="Basic and acidic residues" evidence="1">
    <location>
        <begin position="124"/>
        <end position="134"/>
    </location>
</feature>
<proteinExistence type="predicted"/>
<name>A0A1I8F1L1_9PLAT</name>
<feature type="compositionally biased region" description="Acidic residues" evidence="1">
    <location>
        <begin position="51"/>
        <end position="67"/>
    </location>
</feature>
<dbReference type="Proteomes" id="UP000095280">
    <property type="component" value="Unplaced"/>
</dbReference>
<sequence length="564" mass="63533">MAKEEDRSKMKNEPPRIRAVQLAERGEEHKRRKLEQPEEGGEPEGKLVVDIDLEELERETEREEEAFREEMARFMEEVRQYEEGSQQEDGLEEEEEQQQPAEEPAEPQVDPEEQKRKFRRCRRGPQEVHTKDGWQKSASQGALHGLGREQRRATGSVRGAGVSQQTVDDVTPSSHLTSPASAAIECRVGDSLDADVEGGAQQASVHRIDLLFELQKSSRKTWMRKRANILMPPARLWLLAVTAVNLAALARCQAQTSDQVFRQADVLCAPRTITRPRSLASPSTRRLTAPSSPRRRPTLGVVLVAQFNKATLSPAPSSSTSPSVKILCRRRTTNDCVVFFRFPIDLGQLNPKLNNVWLGDPRDSIGEPGVCQAFEDANRLMPFDIEWSSEGAVFDGLSSHAVLNQSSLNFSAGATWLIRFKRLPQTQPILEFFPCNDSSMVSWKGIHMVEWDAPRKMYVRANRITGSPLPYLYSAIDQLSGDPNEWLNLGFTTVGGSYKFFVMNAFLPPNMIWPFDDNDFCSVQNGNLCLYLGKRFFKGTVRAVAFASGSLTEQEIREFFDLVQ</sequence>
<feature type="compositionally biased region" description="Polar residues" evidence="1">
    <location>
        <begin position="162"/>
        <end position="178"/>
    </location>
</feature>
<feature type="compositionally biased region" description="Basic and acidic residues" evidence="1">
    <location>
        <begin position="1"/>
        <end position="16"/>
    </location>
</feature>